<organism evidence="1 2">
    <name type="scientific">Actinoallomurus oryzae</name>
    <dbReference type="NCBI Taxonomy" id="502180"/>
    <lineage>
        <taxon>Bacteria</taxon>
        <taxon>Bacillati</taxon>
        <taxon>Actinomycetota</taxon>
        <taxon>Actinomycetes</taxon>
        <taxon>Streptosporangiales</taxon>
        <taxon>Thermomonosporaceae</taxon>
        <taxon>Actinoallomurus</taxon>
    </lineage>
</organism>
<accession>A0ABP8PHP2</accession>
<dbReference type="NCBIfam" id="TIGR03767">
    <property type="entry name" value="P_acnes_RR"/>
    <property type="match status" value="1"/>
</dbReference>
<reference evidence="2" key="1">
    <citation type="journal article" date="2019" name="Int. J. Syst. Evol. Microbiol.">
        <title>The Global Catalogue of Microorganisms (GCM) 10K type strain sequencing project: providing services to taxonomists for standard genome sequencing and annotation.</title>
        <authorList>
            <consortium name="The Broad Institute Genomics Platform"/>
            <consortium name="The Broad Institute Genome Sequencing Center for Infectious Disease"/>
            <person name="Wu L."/>
            <person name="Ma J."/>
        </authorList>
    </citation>
    <scope>NUCLEOTIDE SEQUENCE [LARGE SCALE GENOMIC DNA]</scope>
    <source>
        <strain evidence="2">JCM 17933</strain>
    </source>
</reference>
<proteinExistence type="predicted"/>
<keyword evidence="2" id="KW-1185">Reference proteome</keyword>
<dbReference type="InterPro" id="IPR022506">
    <property type="entry name" value="Metallophosphoesterase_PPA1498"/>
</dbReference>
<dbReference type="SUPFAM" id="SSF56300">
    <property type="entry name" value="Metallo-dependent phosphatases"/>
    <property type="match status" value="1"/>
</dbReference>
<dbReference type="Proteomes" id="UP001500503">
    <property type="component" value="Unassembled WGS sequence"/>
</dbReference>
<dbReference type="InterPro" id="IPR051918">
    <property type="entry name" value="STPP_CPPED1"/>
</dbReference>
<evidence type="ECO:0000313" key="1">
    <source>
        <dbReference type="EMBL" id="GAA4487448.1"/>
    </source>
</evidence>
<sequence>MEPPVEPPPYAPGTTTRTIRRAATARTGTVAPYRVLADGPGEPHTVRTDLVPERAPEPGGSVVLRAVHLTDLQIADLTSPARVEFLQELEGTPGLRLMLPAYRPQEFLALHGAEAMIRTLRDPVAAGGPIDLVLTTGDNTDSAQANELRTWLDLLTGAAPIDPARGAGGLDATPSAVRGGAYWNPEPGPADVWKRERGFPDVPGLLAEAARPFRPAGLAVPWLACFGNHDTLVQGRAPTTPALERLVRGAAKPVASPLGLPGGDLIDAYRLDPTVVSGGASRPVRPDPGRRHVGVAEYVRAHLEAGGDPAGHGFTAANAADGTGYYVYDAVPGVRLICLDTTNPGGYADGSLGARQAAWLTDRLAEVHGPGADRAVVLFSHHGLSTLTNGVPPADPAERTAADLPRLLAPDVERLLHRFPNVVAWVSGHTHVNRVTPRPGPGGGFWEISTSSLAEWPVQGRRLELGTAGPGIVVLRSTSLDSAAPADPADGHGLWRLAALHREAAANEPGSVGGPAAHGTPADRNVDLLVGVPVALTDALTGAGRPWNGPYGATTAR</sequence>
<comment type="caution">
    <text evidence="1">The sequence shown here is derived from an EMBL/GenBank/DDBJ whole genome shotgun (WGS) entry which is preliminary data.</text>
</comment>
<dbReference type="Gene3D" id="3.60.21.10">
    <property type="match status" value="1"/>
</dbReference>
<dbReference type="PANTHER" id="PTHR43143:SF1">
    <property type="entry name" value="SERINE_THREONINE-PROTEIN PHOSPHATASE CPPED1"/>
    <property type="match status" value="1"/>
</dbReference>
<dbReference type="PANTHER" id="PTHR43143">
    <property type="entry name" value="METALLOPHOSPHOESTERASE, CALCINEURIN SUPERFAMILY"/>
    <property type="match status" value="1"/>
</dbReference>
<evidence type="ECO:0000313" key="2">
    <source>
        <dbReference type="Proteomes" id="UP001500503"/>
    </source>
</evidence>
<dbReference type="RefSeq" id="WP_345459149.1">
    <property type="nucleotide sequence ID" value="NZ_BAABHF010000012.1"/>
</dbReference>
<protein>
    <submittedName>
        <fullName evidence="1">TIGR03767 family metallophosphoesterase</fullName>
    </submittedName>
</protein>
<gene>
    <name evidence="1" type="ORF">GCM10023191_015320</name>
</gene>
<name>A0ABP8PHP2_9ACTN</name>
<dbReference type="EMBL" id="BAABHF010000012">
    <property type="protein sequence ID" value="GAA4487448.1"/>
    <property type="molecule type" value="Genomic_DNA"/>
</dbReference>
<dbReference type="InterPro" id="IPR029052">
    <property type="entry name" value="Metallo-depent_PP-like"/>
</dbReference>